<dbReference type="PANTHER" id="PTHR34227">
    <property type="entry name" value="CHAPERONE PROTEIN YCDY"/>
    <property type="match status" value="1"/>
</dbReference>
<gene>
    <name evidence="3 4" type="primary">torD</name>
    <name evidence="4" type="ORF">SNR37_004074</name>
</gene>
<keyword evidence="1 3" id="KW-0963">Cytoplasm</keyword>
<dbReference type="SUPFAM" id="SSF89155">
    <property type="entry name" value="TorD-like"/>
    <property type="match status" value="1"/>
</dbReference>
<dbReference type="Pfam" id="PF02613">
    <property type="entry name" value="Nitrate_red_del"/>
    <property type="match status" value="1"/>
</dbReference>
<dbReference type="InterPro" id="IPR020945">
    <property type="entry name" value="DMSO/NO3_reduct_chaperone"/>
</dbReference>
<protein>
    <recommendedName>
        <fullName evidence="3">Chaperone protein TorD</fullName>
    </recommendedName>
</protein>
<dbReference type="Gene3D" id="1.20.120.1820">
    <property type="match status" value="1"/>
</dbReference>
<evidence type="ECO:0000313" key="4">
    <source>
        <dbReference type="EMBL" id="MEE1674631.1"/>
    </source>
</evidence>
<evidence type="ECO:0000313" key="5">
    <source>
        <dbReference type="Proteomes" id="UP001310248"/>
    </source>
</evidence>
<comment type="subcellular location">
    <subcellularLocation>
        <location evidence="3">Cytoplasm</location>
    </subcellularLocation>
</comment>
<evidence type="ECO:0000256" key="2">
    <source>
        <dbReference type="ARBA" id="ARBA00023186"/>
    </source>
</evidence>
<evidence type="ECO:0000256" key="1">
    <source>
        <dbReference type="ARBA" id="ARBA00022490"/>
    </source>
</evidence>
<name>A0ABU7G5F2_9ALTE</name>
<dbReference type="RefSeq" id="WP_329775708.1">
    <property type="nucleotide sequence ID" value="NZ_JAYDYW010000009.1"/>
</dbReference>
<comment type="caution">
    <text evidence="4">The sequence shown here is derived from an EMBL/GenBank/DDBJ whole genome shotgun (WGS) entry which is preliminary data.</text>
</comment>
<keyword evidence="2 3" id="KW-0143">Chaperone</keyword>
<dbReference type="InterPro" id="IPR023069">
    <property type="entry name" value="Chaperone_TorD"/>
</dbReference>
<keyword evidence="5" id="KW-1185">Reference proteome</keyword>
<comment type="function">
    <text evidence="3">Involved in the biogenesis of TorA. Acts on TorA before the insertion of the molybdenum cofactor and, as a result, probably favors a conformation of the apoenzyme that is competent for acquiring the cofactor.</text>
</comment>
<dbReference type="Proteomes" id="UP001310248">
    <property type="component" value="Unassembled WGS sequence"/>
</dbReference>
<comment type="similarity">
    <text evidence="3">Belongs to the TorD/DmsD family. TorD subfamily.</text>
</comment>
<dbReference type="EMBL" id="JAYDYW010000009">
    <property type="protein sequence ID" value="MEE1674631.1"/>
    <property type="molecule type" value="Genomic_DNA"/>
</dbReference>
<dbReference type="InterPro" id="IPR036386">
    <property type="entry name" value="HscB_C_sf"/>
</dbReference>
<organism evidence="4 5">
    <name type="scientific">Agarivorans aestuarii</name>
    <dbReference type="NCBI Taxonomy" id="1563703"/>
    <lineage>
        <taxon>Bacteria</taxon>
        <taxon>Pseudomonadati</taxon>
        <taxon>Pseudomonadota</taxon>
        <taxon>Gammaproteobacteria</taxon>
        <taxon>Alteromonadales</taxon>
        <taxon>Alteromonadaceae</taxon>
        <taxon>Agarivorans</taxon>
    </lineage>
</organism>
<evidence type="ECO:0000256" key="3">
    <source>
        <dbReference type="HAMAP-Rule" id="MF_01150"/>
    </source>
</evidence>
<accession>A0ABU7G5F2</accession>
<dbReference type="InterPro" id="IPR036411">
    <property type="entry name" value="TorD-like_sf"/>
</dbReference>
<sequence length="205" mass="23039">MTASASISEENEIRASIYWWFATVFTKELDKQQLAAYREGEGAELLEHLADTPELSSAVSMINNSLAKLSVYQHPELELAADFCQQFLSDSKVGAPPYASVYLSANKLMFQEPHEKMRALLVSQGLQVDPKFNEPADHLAIQLDYLGNLILREAPAQQQADFINQHLLAWLPQWLDALRKVSKGGFYQGFAELLVGYLHLELAEL</sequence>
<dbReference type="PANTHER" id="PTHR34227:SF11">
    <property type="entry name" value="CHAPERONE PROTEIN TORD"/>
    <property type="match status" value="1"/>
</dbReference>
<dbReference type="NCBIfam" id="NF003442">
    <property type="entry name" value="PRK04976.1"/>
    <property type="match status" value="1"/>
</dbReference>
<dbReference type="Gene3D" id="1.20.1280.20">
    <property type="entry name" value="HscB, C-terminal domain"/>
    <property type="match status" value="1"/>
</dbReference>
<proteinExistence type="inferred from homology"/>
<dbReference type="HAMAP" id="MF_01150">
    <property type="entry name" value="TorD"/>
    <property type="match status" value="1"/>
</dbReference>
<dbReference type="InterPro" id="IPR050289">
    <property type="entry name" value="TorD/DmsD_chaperones"/>
</dbReference>
<reference evidence="5" key="1">
    <citation type="submission" date="2023-07" db="EMBL/GenBank/DDBJ databases">
        <title>Draft genome sequence of Agarivorans aestuarii strain ZMCS4, a CAZymes producing bacteria isolated from the marine brown algae Clodostephus spongiosus.</title>
        <authorList>
            <person name="Lorente B."/>
            <person name="Cabral C."/>
            <person name="Frias J."/>
            <person name="Faria J."/>
            <person name="Toubarro D."/>
        </authorList>
    </citation>
    <scope>NUCLEOTIDE SEQUENCE [LARGE SCALE GENOMIC DNA]</scope>
    <source>
        <strain evidence="5">ZMCS4</strain>
    </source>
</reference>